<dbReference type="PANTHER" id="PTHR40074">
    <property type="entry name" value="O-ACETYLTRANSFERASE WECH"/>
    <property type="match status" value="1"/>
</dbReference>
<keyword evidence="4 7" id="KW-0812">Transmembrane</keyword>
<dbReference type="PANTHER" id="PTHR40074:SF2">
    <property type="entry name" value="O-ACETYLTRANSFERASE WECH"/>
    <property type="match status" value="1"/>
</dbReference>
<proteinExistence type="inferred from homology"/>
<accession>A0A8J7LDY6</accession>
<reference evidence="9 10" key="1">
    <citation type="journal article" date="2021" name="Int. J. Syst. Evol. Microbiol.">
        <title>Amazonocrinis nigriterrae gen. nov., sp. nov., Atlanticothrix silvestris gen. nov., sp. nov. and Dendronalium phyllosphericum gen. nov., sp. nov., nostocacean cyanobacteria from Brazilian environments.</title>
        <authorList>
            <person name="Alvarenga D.O."/>
            <person name="Andreote A.P.D."/>
            <person name="Branco L.H.Z."/>
            <person name="Delbaje E."/>
            <person name="Cruz R.B."/>
            <person name="Varani A.M."/>
            <person name="Fiore M.F."/>
        </authorList>
    </citation>
    <scope>NUCLEOTIDE SEQUENCE [LARGE SCALE GENOMIC DNA]</scope>
    <source>
        <strain evidence="9 10">CENA369</strain>
    </source>
</reference>
<keyword evidence="10" id="KW-1185">Reference proteome</keyword>
<protein>
    <submittedName>
        <fullName evidence="9">Acyltransferase</fullName>
    </submittedName>
</protein>
<evidence type="ECO:0000256" key="5">
    <source>
        <dbReference type="ARBA" id="ARBA00022989"/>
    </source>
</evidence>
<dbReference type="Proteomes" id="UP000662314">
    <property type="component" value="Unassembled WGS sequence"/>
</dbReference>
<organism evidence="9 10">
    <name type="scientific">Dendronalium phyllosphericum CENA369</name>
    <dbReference type="NCBI Taxonomy" id="1725256"/>
    <lineage>
        <taxon>Bacteria</taxon>
        <taxon>Bacillati</taxon>
        <taxon>Cyanobacteriota</taxon>
        <taxon>Cyanophyceae</taxon>
        <taxon>Nostocales</taxon>
        <taxon>Nostocaceae</taxon>
        <taxon>Dendronalium</taxon>
        <taxon>Dendronalium phyllosphericum</taxon>
    </lineage>
</organism>
<feature type="transmembrane region" description="Helical" evidence="7">
    <location>
        <begin position="52"/>
        <end position="79"/>
    </location>
</feature>
<evidence type="ECO:0000256" key="7">
    <source>
        <dbReference type="SAM" id="Phobius"/>
    </source>
</evidence>
<keyword evidence="9" id="KW-0012">Acyltransferase</keyword>
<dbReference type="RefSeq" id="WP_214432415.1">
    <property type="nucleotide sequence ID" value="NZ_CAWPUQ010000200.1"/>
</dbReference>
<feature type="transmembrane region" description="Helical" evidence="7">
    <location>
        <begin position="190"/>
        <end position="206"/>
    </location>
</feature>
<feature type="transmembrane region" description="Helical" evidence="7">
    <location>
        <begin position="28"/>
        <end position="46"/>
    </location>
</feature>
<evidence type="ECO:0000256" key="1">
    <source>
        <dbReference type="ARBA" id="ARBA00004651"/>
    </source>
</evidence>
<name>A0A8J7LDY6_9NOST</name>
<sequence length="344" mass="40109">MTENQILSSTKKSSITPKKNERLPELDAIRAILILYIIGFWHLLGYSSAPRFYINFVTVFITHCVLGGFTFISAFLLGYRYEFKSFNDVKNYFIVRFMRIYPLFLTALSGFFLLKLIDKKTFITSAILLSPILNIRLLTLWFITMLLLFYILVPFLLYNYAAKKVIISSSILFFIVTLLHWKTGLIDLRVIYYFPIFVFGLIVSRTKKLQEMLVNYKILVISLFVLVIVLSLFHSQETLHWSINILVVAFGIFASLPAIWTLGRLSLKIFNKNIIRIISYSSFCMYLTHRIILLGANYYKPTSLLISCLYLLGVWLPLIVLISYFLQYYYDLAVKKILIVENVK</sequence>
<comment type="subcellular location">
    <subcellularLocation>
        <location evidence="1">Cell membrane</location>
        <topology evidence="1">Multi-pass membrane protein</topology>
    </subcellularLocation>
</comment>
<comment type="similarity">
    <text evidence="2">Belongs to the acyltransferase 3 family.</text>
</comment>
<dbReference type="InterPro" id="IPR002656">
    <property type="entry name" value="Acyl_transf_3_dom"/>
</dbReference>
<keyword evidence="3" id="KW-1003">Cell membrane</keyword>
<evidence type="ECO:0000313" key="10">
    <source>
        <dbReference type="Proteomes" id="UP000662314"/>
    </source>
</evidence>
<dbReference type="GO" id="GO:0016413">
    <property type="term" value="F:O-acetyltransferase activity"/>
    <property type="evidence" value="ECO:0007669"/>
    <property type="project" value="TreeGrafter"/>
</dbReference>
<dbReference type="GO" id="GO:0005886">
    <property type="term" value="C:plasma membrane"/>
    <property type="evidence" value="ECO:0007669"/>
    <property type="project" value="UniProtKB-SubCell"/>
</dbReference>
<feature type="domain" description="Acyltransferase 3" evidence="8">
    <location>
        <begin position="24"/>
        <end position="319"/>
    </location>
</feature>
<keyword evidence="6 7" id="KW-0472">Membrane</keyword>
<evidence type="ECO:0000256" key="4">
    <source>
        <dbReference type="ARBA" id="ARBA00022692"/>
    </source>
</evidence>
<dbReference type="GO" id="GO:0009246">
    <property type="term" value="P:enterobacterial common antigen biosynthetic process"/>
    <property type="evidence" value="ECO:0007669"/>
    <property type="project" value="TreeGrafter"/>
</dbReference>
<dbReference type="AlphaFoldDB" id="A0A8J7LDY6"/>
<keyword evidence="5 7" id="KW-1133">Transmembrane helix</keyword>
<feature type="transmembrane region" description="Helical" evidence="7">
    <location>
        <begin position="274"/>
        <end position="292"/>
    </location>
</feature>
<evidence type="ECO:0000259" key="8">
    <source>
        <dbReference type="Pfam" id="PF01757"/>
    </source>
</evidence>
<feature type="transmembrane region" description="Helical" evidence="7">
    <location>
        <begin position="241"/>
        <end position="262"/>
    </location>
</feature>
<feature type="transmembrane region" description="Helical" evidence="7">
    <location>
        <begin position="165"/>
        <end position="184"/>
    </location>
</feature>
<evidence type="ECO:0000256" key="2">
    <source>
        <dbReference type="ARBA" id="ARBA00007400"/>
    </source>
</evidence>
<dbReference type="Pfam" id="PF01757">
    <property type="entry name" value="Acyl_transf_3"/>
    <property type="match status" value="1"/>
</dbReference>
<keyword evidence="9" id="KW-0808">Transferase</keyword>
<feature type="transmembrane region" description="Helical" evidence="7">
    <location>
        <begin position="100"/>
        <end position="117"/>
    </location>
</feature>
<gene>
    <name evidence="9" type="ORF">I8752_11330</name>
</gene>
<evidence type="ECO:0000256" key="6">
    <source>
        <dbReference type="ARBA" id="ARBA00023136"/>
    </source>
</evidence>
<comment type="caution">
    <text evidence="9">The sequence shown here is derived from an EMBL/GenBank/DDBJ whole genome shotgun (WGS) entry which is preliminary data.</text>
</comment>
<evidence type="ECO:0000313" key="9">
    <source>
        <dbReference type="EMBL" id="MBH8573596.1"/>
    </source>
</evidence>
<dbReference type="EMBL" id="JAECZA010000037">
    <property type="protein sequence ID" value="MBH8573596.1"/>
    <property type="molecule type" value="Genomic_DNA"/>
</dbReference>
<feature type="transmembrane region" description="Helical" evidence="7">
    <location>
        <begin position="304"/>
        <end position="326"/>
    </location>
</feature>
<feature type="transmembrane region" description="Helical" evidence="7">
    <location>
        <begin position="218"/>
        <end position="235"/>
    </location>
</feature>
<evidence type="ECO:0000256" key="3">
    <source>
        <dbReference type="ARBA" id="ARBA00022475"/>
    </source>
</evidence>
<feature type="transmembrane region" description="Helical" evidence="7">
    <location>
        <begin position="137"/>
        <end position="158"/>
    </location>
</feature>